<feature type="domain" description="Transketolase-like pyrimidine-binding" evidence="6">
    <location>
        <begin position="368"/>
        <end position="542"/>
    </location>
</feature>
<dbReference type="EC" id="1.2.4.4" evidence="2"/>
<dbReference type="AlphaFoldDB" id="A0A160SZF5"/>
<dbReference type="PANTHER" id="PTHR42980:SF1">
    <property type="entry name" value="2-OXOISOVALERATE DEHYDROGENASE SUBUNIT BETA, MITOCHONDRIAL"/>
    <property type="match status" value="1"/>
</dbReference>
<dbReference type="InterPro" id="IPR005475">
    <property type="entry name" value="Transketolase-like_Pyr-bd"/>
</dbReference>
<comment type="catalytic activity">
    <reaction evidence="5">
        <text>N(6)-[(R)-lipoyl]-L-lysyl-[protein] + 2-oxoglutarate + H(+) = N(6)-[(R)-S(8)-succinyldihydrolipoyl]-L-lysyl-[protein] + CO2</text>
        <dbReference type="Rhea" id="RHEA:12188"/>
        <dbReference type="Rhea" id="RHEA-COMP:10474"/>
        <dbReference type="Rhea" id="RHEA-COMP:20092"/>
        <dbReference type="ChEBI" id="CHEBI:15378"/>
        <dbReference type="ChEBI" id="CHEBI:16526"/>
        <dbReference type="ChEBI" id="CHEBI:16810"/>
        <dbReference type="ChEBI" id="CHEBI:83099"/>
        <dbReference type="ChEBI" id="CHEBI:83120"/>
        <dbReference type="EC" id="1.2.4.2"/>
    </reaction>
</comment>
<dbReference type="Gene3D" id="3.40.50.970">
    <property type="match status" value="2"/>
</dbReference>
<evidence type="ECO:0000256" key="4">
    <source>
        <dbReference type="ARBA" id="ARBA00023052"/>
    </source>
</evidence>
<organism evidence="7 8">
    <name type="scientific">Candidatus Promineifilum breve</name>
    <dbReference type="NCBI Taxonomy" id="1806508"/>
    <lineage>
        <taxon>Bacteria</taxon>
        <taxon>Bacillati</taxon>
        <taxon>Chloroflexota</taxon>
        <taxon>Ardenticatenia</taxon>
        <taxon>Candidatus Promineifilales</taxon>
        <taxon>Candidatus Promineifilaceae</taxon>
        <taxon>Candidatus Promineifilum</taxon>
    </lineage>
</organism>
<dbReference type="EMBL" id="LN890655">
    <property type="protein sequence ID" value="CUS02524.2"/>
    <property type="molecule type" value="Genomic_DNA"/>
</dbReference>
<dbReference type="Pfam" id="PF02780">
    <property type="entry name" value="Transketolase_C"/>
    <property type="match status" value="1"/>
</dbReference>
<dbReference type="Pfam" id="PF00676">
    <property type="entry name" value="E1_dh"/>
    <property type="match status" value="1"/>
</dbReference>
<dbReference type="GO" id="GO:0004591">
    <property type="term" value="F:oxoglutarate dehydrogenase (succinyl-transferring) activity"/>
    <property type="evidence" value="ECO:0007669"/>
    <property type="project" value="UniProtKB-EC"/>
</dbReference>
<accession>A0A160SZF5</accession>
<dbReference type="Gene3D" id="3.40.50.920">
    <property type="match status" value="1"/>
</dbReference>
<keyword evidence="8" id="KW-1185">Reference proteome</keyword>
<dbReference type="GO" id="GO:0009083">
    <property type="term" value="P:branched-chain amino acid catabolic process"/>
    <property type="evidence" value="ECO:0007669"/>
    <property type="project" value="TreeGrafter"/>
</dbReference>
<dbReference type="Proteomes" id="UP000215027">
    <property type="component" value="Chromosome I"/>
</dbReference>
<proteinExistence type="predicted"/>
<gene>
    <name evidence="7" type="ORF">CFX0092_A0646</name>
</gene>
<reference evidence="7" key="1">
    <citation type="submission" date="2016-01" db="EMBL/GenBank/DDBJ databases">
        <authorList>
            <person name="Mcilroy J.S."/>
            <person name="Karst M S."/>
            <person name="Albertsen M."/>
        </authorList>
    </citation>
    <scope>NUCLEOTIDE SEQUENCE</scope>
    <source>
        <strain evidence="7">Cfx-K</strain>
    </source>
</reference>
<dbReference type="FunFam" id="3.40.50.920:FF:000001">
    <property type="entry name" value="Pyruvate dehydrogenase E1 beta subunit"/>
    <property type="match status" value="1"/>
</dbReference>
<dbReference type="InterPro" id="IPR009014">
    <property type="entry name" value="Transketo_C/PFOR_II"/>
</dbReference>
<evidence type="ECO:0000256" key="5">
    <source>
        <dbReference type="ARBA" id="ARBA00051911"/>
    </source>
</evidence>
<evidence type="ECO:0000259" key="6">
    <source>
        <dbReference type="SMART" id="SM00861"/>
    </source>
</evidence>
<dbReference type="GO" id="GO:0003863">
    <property type="term" value="F:branched-chain 2-oxo acid dehydrogenase activity"/>
    <property type="evidence" value="ECO:0007669"/>
    <property type="project" value="UniProtKB-EC"/>
</dbReference>
<dbReference type="InterPro" id="IPR029061">
    <property type="entry name" value="THDP-binding"/>
</dbReference>
<keyword evidence="3" id="KW-0560">Oxidoreductase</keyword>
<dbReference type="SUPFAM" id="SSF52922">
    <property type="entry name" value="TK C-terminal domain-like"/>
    <property type="match status" value="1"/>
</dbReference>
<dbReference type="SMART" id="SM00861">
    <property type="entry name" value="Transket_pyr"/>
    <property type="match status" value="1"/>
</dbReference>
<name>A0A160SZF5_9CHLR</name>
<protein>
    <recommendedName>
        <fullName evidence="2">3-methyl-2-oxobutanoate dehydrogenase (2-methylpropanoyl-transferring)</fullName>
        <ecNumber evidence="2">1.2.4.4</ecNumber>
    </recommendedName>
</protein>
<dbReference type="RefSeq" id="WP_095042129.1">
    <property type="nucleotide sequence ID" value="NZ_LN890655.1"/>
</dbReference>
<evidence type="ECO:0000313" key="7">
    <source>
        <dbReference type="EMBL" id="CUS02524.2"/>
    </source>
</evidence>
<sequence length="688" mass="74725">MSDQPYKFSFDWREAARLALVSRLMDELEERELTPQGHVTYQFSARGHELGQLLIAQLLTRPMDAASVYYRSRPFMLGSGLTAEEALASDMARAGGMSAGRDVGVVFNMPRRGRALVLPMAADVASQYTPAAGWAQAIRYRHDHLGETDTAGSIAVVFGGEGSVAGNGFWAALTMATTLRLPLLFVIEDNNYAISVRSWLQTPGSNIAANLASFQNLAIWDGDGCDPLVTAGLVESAVAHVRTWDGPALLRLTVPRLSGHSSVDNQAYKSDDERAAEWARDPIAALRAFLVPAQMDKGEWDALEKEAAGEVARARDAALAQPQADPAEVTSRVWAAGSPKPAAGGLAAEGIAQSPTTDAPNPPDPRRLTMVEAIRRTLDVELSVNPRCLVFGEDVGHKGGVHAATLGLHAKHGEARVFDTSLSEEGIIGRAVGMALAGLMPVPEMQFRKYADPATEQLHNIGSLRWRTAGRFAAPLVVRMPGGFRRIGDPWHSVTDEAAFIHSVGWRVAYPSNAEDAVGLLRAALRGDDPVMFFEHRAMLDAASARRPYPGDDYALPFGRGRVVRLGEALTVVTWGAMVERCEAAAEQVGASIEIIDLRSLVPWDEEMVLTSVRKTSRCLIVHEDFQLAGFGAEIAAIIVEKAFLDLDAPVQRLAAPSIPVPFNTALMDWMIPRVEQIREWMEWLLAY</sequence>
<evidence type="ECO:0000256" key="3">
    <source>
        <dbReference type="ARBA" id="ARBA00023002"/>
    </source>
</evidence>
<dbReference type="InterPro" id="IPR033248">
    <property type="entry name" value="Transketolase_C"/>
</dbReference>
<dbReference type="Pfam" id="PF02779">
    <property type="entry name" value="Transket_pyr"/>
    <property type="match status" value="1"/>
</dbReference>
<dbReference type="GO" id="GO:0007584">
    <property type="term" value="P:response to nutrient"/>
    <property type="evidence" value="ECO:0007669"/>
    <property type="project" value="TreeGrafter"/>
</dbReference>
<dbReference type="SUPFAM" id="SSF52518">
    <property type="entry name" value="Thiamin diphosphate-binding fold (THDP-binding)"/>
    <property type="match status" value="2"/>
</dbReference>
<dbReference type="KEGG" id="pbf:CFX0092_A0646"/>
<dbReference type="OrthoDB" id="8732661at2"/>
<comment type="cofactor">
    <cofactor evidence="1">
        <name>thiamine diphosphate</name>
        <dbReference type="ChEBI" id="CHEBI:58937"/>
    </cofactor>
</comment>
<evidence type="ECO:0000256" key="1">
    <source>
        <dbReference type="ARBA" id="ARBA00001964"/>
    </source>
</evidence>
<evidence type="ECO:0000256" key="2">
    <source>
        <dbReference type="ARBA" id="ARBA00012277"/>
    </source>
</evidence>
<dbReference type="InterPro" id="IPR001017">
    <property type="entry name" value="DH_E1"/>
</dbReference>
<dbReference type="PANTHER" id="PTHR42980">
    <property type="entry name" value="2-OXOISOVALERATE DEHYDROGENASE SUBUNIT BETA-RELATED"/>
    <property type="match status" value="1"/>
</dbReference>
<keyword evidence="4" id="KW-0786">Thiamine pyrophosphate</keyword>
<evidence type="ECO:0000313" key="8">
    <source>
        <dbReference type="Proteomes" id="UP000215027"/>
    </source>
</evidence>